<protein>
    <submittedName>
        <fullName evidence="1">Uncharacterized protein</fullName>
    </submittedName>
</protein>
<evidence type="ECO:0000313" key="1">
    <source>
        <dbReference type="EMBL" id="BCK84277.1"/>
    </source>
</evidence>
<dbReference type="AlphaFoldDB" id="A0A810QDD5"/>
<dbReference type="KEGG" id="pfaa:MM59RIKEN_15960"/>
<dbReference type="EMBL" id="AP023420">
    <property type="protein sequence ID" value="BCK84277.1"/>
    <property type="molecule type" value="Genomic_DNA"/>
</dbReference>
<reference evidence="1" key="1">
    <citation type="submission" date="2020-09" db="EMBL/GenBank/DDBJ databases">
        <title>New species isolated from human feces.</title>
        <authorList>
            <person name="Kitahara M."/>
            <person name="Shigeno Y."/>
            <person name="Shime M."/>
            <person name="Matsumoto Y."/>
            <person name="Nakamura S."/>
            <person name="Motooka D."/>
            <person name="Fukuoka S."/>
            <person name="Nishikawa H."/>
            <person name="Benno Y."/>
        </authorList>
    </citation>
    <scope>NUCLEOTIDE SEQUENCE</scope>
    <source>
        <strain evidence="1">MM59</strain>
    </source>
</reference>
<name>A0A810QDD5_9FIRM</name>
<evidence type="ECO:0000313" key="2">
    <source>
        <dbReference type="Proteomes" id="UP000679848"/>
    </source>
</evidence>
<proteinExistence type="predicted"/>
<sequence length="122" mass="13590">MGPIGFARPSFWLAVEKDDWTAANRLLARHDLQLWLTLDDALGGHDAVAWYRLAQETKEAMELLAPALAVGSRYLKLTRKPREADRTDLQINASWMDLHLSVGTGAETAAKTAQMRVEMING</sequence>
<accession>A0A810QDD5</accession>
<dbReference type="RefSeq" id="WP_213543080.1">
    <property type="nucleotide sequence ID" value="NZ_AP023420.1"/>
</dbReference>
<organism evidence="1 2">
    <name type="scientific">Pusillibacter faecalis</name>
    <dbReference type="NCBI Taxonomy" id="2714358"/>
    <lineage>
        <taxon>Bacteria</taxon>
        <taxon>Bacillati</taxon>
        <taxon>Bacillota</taxon>
        <taxon>Clostridia</taxon>
        <taxon>Eubacteriales</taxon>
        <taxon>Oscillospiraceae</taxon>
        <taxon>Pusillibacter</taxon>
    </lineage>
</organism>
<gene>
    <name evidence="1" type="ORF">MM59RIKEN_15960</name>
</gene>
<dbReference type="Proteomes" id="UP000679848">
    <property type="component" value="Chromosome"/>
</dbReference>
<keyword evidence="2" id="KW-1185">Reference proteome</keyword>